<dbReference type="InterPro" id="IPR010753">
    <property type="entry name" value="DUF1330"/>
</dbReference>
<name>A0A1M7CVU0_9BRAD</name>
<dbReference type="PANTHER" id="PTHR41521">
    <property type="match status" value="1"/>
</dbReference>
<feature type="domain" description="DUF1330" evidence="1">
    <location>
        <begin position="2"/>
        <end position="91"/>
    </location>
</feature>
<dbReference type="SUPFAM" id="SSF54909">
    <property type="entry name" value="Dimeric alpha+beta barrel"/>
    <property type="match status" value="1"/>
</dbReference>
<dbReference type="EMBL" id="FNTI01000001">
    <property type="protein sequence ID" value="SED75806.1"/>
    <property type="molecule type" value="Genomic_DNA"/>
</dbReference>
<evidence type="ECO:0000313" key="3">
    <source>
        <dbReference type="Proteomes" id="UP000183208"/>
    </source>
</evidence>
<accession>A0A1M7CVU0</accession>
<dbReference type="PANTHER" id="PTHR41521:SF4">
    <property type="entry name" value="BLR0684 PROTEIN"/>
    <property type="match status" value="1"/>
</dbReference>
<organism evidence="2 3">
    <name type="scientific">Bradyrhizobium lablabi</name>
    <dbReference type="NCBI Taxonomy" id="722472"/>
    <lineage>
        <taxon>Bacteria</taxon>
        <taxon>Pseudomonadati</taxon>
        <taxon>Pseudomonadota</taxon>
        <taxon>Alphaproteobacteria</taxon>
        <taxon>Hyphomicrobiales</taxon>
        <taxon>Nitrobacteraceae</taxon>
        <taxon>Bradyrhizobium</taxon>
    </lineage>
</organism>
<protein>
    <submittedName>
        <fullName evidence="2">Uncharacterized conserved protein, DUF1330 family</fullName>
    </submittedName>
</protein>
<evidence type="ECO:0000259" key="1">
    <source>
        <dbReference type="Pfam" id="PF07045"/>
    </source>
</evidence>
<reference evidence="2 3" key="1">
    <citation type="submission" date="2016-10" db="EMBL/GenBank/DDBJ databases">
        <authorList>
            <person name="de Groot N.N."/>
        </authorList>
    </citation>
    <scope>NUCLEOTIDE SEQUENCE [LARGE SCALE GENOMIC DNA]</scope>
    <source>
        <strain evidence="2 3">GAS522</strain>
    </source>
</reference>
<dbReference type="RefSeq" id="WP_074831690.1">
    <property type="nucleotide sequence ID" value="NZ_FNTI01000001.1"/>
</dbReference>
<dbReference type="InterPro" id="IPR011008">
    <property type="entry name" value="Dimeric_a/b-barrel"/>
</dbReference>
<dbReference type="AlphaFoldDB" id="A0A1M7CVU0"/>
<dbReference type="Pfam" id="PF07045">
    <property type="entry name" value="DUF1330"/>
    <property type="match status" value="1"/>
</dbReference>
<dbReference type="Gene3D" id="3.30.70.100">
    <property type="match status" value="1"/>
</dbReference>
<sequence length="93" mass="10455">MSAYVIVEATVRDKEARERYSSQVGPILRKFDGEILAAGPWLSLCGEPAFENGMVVRFPDKAMAFAWYHSPDYQALLELRDAALDCRFRIVGA</sequence>
<proteinExistence type="predicted"/>
<evidence type="ECO:0000313" key="2">
    <source>
        <dbReference type="EMBL" id="SED75806.1"/>
    </source>
</evidence>
<dbReference type="Proteomes" id="UP000183208">
    <property type="component" value="Unassembled WGS sequence"/>
</dbReference>
<gene>
    <name evidence="2" type="ORF">SAMN05444171_5059</name>
</gene>